<dbReference type="WBParaSite" id="HCON_00069800-00001">
    <property type="protein sequence ID" value="HCON_00069800-00001"/>
    <property type="gene ID" value="HCON_00069800"/>
</dbReference>
<keyword evidence="2" id="KW-0472">Membrane</keyword>
<evidence type="ECO:0000313" key="4">
    <source>
        <dbReference type="WBParaSite" id="HCON_00069800-00001"/>
    </source>
</evidence>
<evidence type="ECO:0000313" key="3">
    <source>
        <dbReference type="Proteomes" id="UP000025227"/>
    </source>
</evidence>
<organism evidence="3 4">
    <name type="scientific">Haemonchus contortus</name>
    <name type="common">Barber pole worm</name>
    <dbReference type="NCBI Taxonomy" id="6289"/>
    <lineage>
        <taxon>Eukaryota</taxon>
        <taxon>Metazoa</taxon>
        <taxon>Ecdysozoa</taxon>
        <taxon>Nematoda</taxon>
        <taxon>Chromadorea</taxon>
        <taxon>Rhabditida</taxon>
        <taxon>Rhabditina</taxon>
        <taxon>Rhabditomorpha</taxon>
        <taxon>Strongyloidea</taxon>
        <taxon>Trichostrongylidae</taxon>
        <taxon>Haemonchus</taxon>
    </lineage>
</organism>
<evidence type="ECO:0000256" key="2">
    <source>
        <dbReference type="SAM" id="Phobius"/>
    </source>
</evidence>
<feature type="transmembrane region" description="Helical" evidence="2">
    <location>
        <begin position="379"/>
        <end position="398"/>
    </location>
</feature>
<reference evidence="4" key="1">
    <citation type="submission" date="2020-12" db="UniProtKB">
        <authorList>
            <consortium name="WormBaseParasite"/>
        </authorList>
    </citation>
    <scope>IDENTIFICATION</scope>
    <source>
        <strain evidence="4">MHco3</strain>
    </source>
</reference>
<keyword evidence="3" id="KW-1185">Reference proteome</keyword>
<keyword evidence="2" id="KW-0812">Transmembrane</keyword>
<proteinExistence type="predicted"/>
<keyword evidence="2" id="KW-1133">Transmembrane helix</keyword>
<protein>
    <submittedName>
        <fullName evidence="4">RanBD1 domain-containing protein</fullName>
    </submittedName>
</protein>
<dbReference type="OrthoDB" id="5866298at2759"/>
<name>A0A7I4YBX8_HAECO</name>
<feature type="compositionally biased region" description="Low complexity" evidence="1">
    <location>
        <begin position="1"/>
        <end position="29"/>
    </location>
</feature>
<evidence type="ECO:0000256" key="1">
    <source>
        <dbReference type="SAM" id="MobiDB-lite"/>
    </source>
</evidence>
<dbReference type="Proteomes" id="UP000025227">
    <property type="component" value="Unplaced"/>
</dbReference>
<sequence>MCSSPQRISSPSSIATEESPSSHSILRSRSSFHESPNGEIRFGTQVYFDGSSIMDDSDDFGDDECLPYLSEAVDQVRGSGDEPLTSEVVFAPSFRKPASTAKATCSFSDLLEQTDFSEKKRKPTEPLYGANRLFVTGEEVRNPDDTNKNEQYRTASHHRCYVSKCINHLKSTCCLELAELGTEELLVDLVCEKFSYGAKYKFKPDTWTLAWEPQRLRELTTRTIQTVICAALNSKRRLQWVIGLGSGNEVIGYQISRKQRDRMRQAFDFCTSSGIFPRLPVRLARIKFHAVRGHPDSVNDERFLVEIEVRQRVGNLYQIAPDHIFYVEGDEIKDIRELNKARLIIAKQLEEQRLANATVGNRASVSVRRLCSLWPICPFVWSEFLLFSLSGVLLGIFLKRSWIRLSR</sequence>
<dbReference type="AlphaFoldDB" id="A0A7I4YBX8"/>
<dbReference type="OMA" id="KQRDRMR"/>
<feature type="region of interest" description="Disordered" evidence="1">
    <location>
        <begin position="1"/>
        <end position="38"/>
    </location>
</feature>
<accession>A0A7I4YBX8</accession>